<keyword evidence="1" id="KW-0255">Endonuclease</keyword>
<dbReference type="SUPFAM" id="SSF56281">
    <property type="entry name" value="Metallo-hydrolase/oxidoreductase"/>
    <property type="match status" value="1"/>
</dbReference>
<evidence type="ECO:0000256" key="1">
    <source>
        <dbReference type="ARBA" id="ARBA00022759"/>
    </source>
</evidence>
<dbReference type="RefSeq" id="WP_326019631.1">
    <property type="nucleotide sequence ID" value="NZ_JAOZYC010000136.1"/>
</dbReference>
<evidence type="ECO:0000313" key="4">
    <source>
        <dbReference type="EMBL" id="MEB8340740.1"/>
    </source>
</evidence>
<dbReference type="InterPro" id="IPR044094">
    <property type="entry name" value="AtsA-like_MBL-fold"/>
</dbReference>
<dbReference type="PROSITE" id="PS51318">
    <property type="entry name" value="TAT"/>
    <property type="match status" value="1"/>
</dbReference>
<keyword evidence="2" id="KW-0378">Hydrolase</keyword>
<evidence type="ECO:0000259" key="3">
    <source>
        <dbReference type="Pfam" id="PF00753"/>
    </source>
</evidence>
<dbReference type="InterPro" id="IPR036866">
    <property type="entry name" value="RibonucZ/Hydroxyglut_hydro"/>
</dbReference>
<dbReference type="PANTHER" id="PTHR46018:SF2">
    <property type="entry name" value="ZINC PHOSPHODIESTERASE ELAC PROTEIN 1"/>
    <property type="match status" value="1"/>
</dbReference>
<dbReference type="Pfam" id="PF00753">
    <property type="entry name" value="Lactamase_B"/>
    <property type="match status" value="1"/>
</dbReference>
<proteinExistence type="predicted"/>
<protein>
    <submittedName>
        <fullName evidence="4">MBL fold metallo-hydrolase</fullName>
    </submittedName>
</protein>
<dbReference type="InterPro" id="IPR001279">
    <property type="entry name" value="Metallo-B-lactamas"/>
</dbReference>
<name>A0ABU6FBL5_9ACTN</name>
<feature type="domain" description="Metallo-beta-lactamase" evidence="3">
    <location>
        <begin position="68"/>
        <end position="336"/>
    </location>
</feature>
<dbReference type="Proteomes" id="UP001354931">
    <property type="component" value="Unassembled WGS sequence"/>
</dbReference>
<keyword evidence="1" id="KW-0540">Nuclease</keyword>
<dbReference type="Gene3D" id="3.60.15.10">
    <property type="entry name" value="Ribonuclease Z/Hydroxyacylglutathione hydrolase-like"/>
    <property type="match status" value="1"/>
</dbReference>
<reference evidence="4 5" key="1">
    <citation type="submission" date="2022-10" db="EMBL/GenBank/DDBJ databases">
        <authorList>
            <person name="Xie J."/>
            <person name="Shen N."/>
        </authorList>
    </citation>
    <scope>NUCLEOTIDE SEQUENCE [LARGE SCALE GENOMIC DNA]</scope>
    <source>
        <strain evidence="4 5">YIM65594</strain>
    </source>
</reference>
<comment type="caution">
    <text evidence="4">The sequence shown here is derived from an EMBL/GenBank/DDBJ whole genome shotgun (WGS) entry which is preliminary data.</text>
</comment>
<keyword evidence="5" id="KW-1185">Reference proteome</keyword>
<evidence type="ECO:0000256" key="2">
    <source>
        <dbReference type="ARBA" id="ARBA00022801"/>
    </source>
</evidence>
<gene>
    <name evidence="4" type="ORF">OKJ99_24895</name>
</gene>
<dbReference type="PANTHER" id="PTHR46018">
    <property type="entry name" value="ZINC PHOSPHODIESTERASE ELAC PROTEIN 1"/>
    <property type="match status" value="1"/>
</dbReference>
<sequence length="381" mass="40380">MCDLGASRRAMLGSAVVLGAGLTAPVVGGATARAATRSEGKGKGAGDAEGTRLILLGTAGGPVPVAERFGMSTVLVVGDRNYLFDAGRGSVSQYVRAGLTLKSLRGIFVTHHHADHTADLFQYLLLGLISPDGDQLVPSVPVYGPGRAGELPPQWGKPRPAPLVNPANPTPGLKDLFADALNGWAYQFNELGREATMPAHPDRIMALHEIDVAHTGADPLKTRAPRMRPFTVFEDDRIRVSATLVPHGLVFPAFGYRVETPDGVIAFSGDTAYDENVVELAHDADVLVHEAVSVDYYADRDPADGFIEHLKTAHTDVVNTGDVARRAGARKLVLSHLGPARPGMVPDRVWHEGATRRYAGPVVVGNDLDVVRLGRARGAAG</sequence>
<evidence type="ECO:0000313" key="5">
    <source>
        <dbReference type="Proteomes" id="UP001354931"/>
    </source>
</evidence>
<dbReference type="InterPro" id="IPR006311">
    <property type="entry name" value="TAT_signal"/>
</dbReference>
<organism evidence="4 5">
    <name type="scientific">Streptomyces endophyticus</name>
    <dbReference type="NCBI Taxonomy" id="714166"/>
    <lineage>
        <taxon>Bacteria</taxon>
        <taxon>Bacillati</taxon>
        <taxon>Actinomycetota</taxon>
        <taxon>Actinomycetes</taxon>
        <taxon>Kitasatosporales</taxon>
        <taxon>Streptomycetaceae</taxon>
        <taxon>Streptomyces</taxon>
    </lineage>
</organism>
<dbReference type="CDD" id="cd07719">
    <property type="entry name" value="arylsulfatase_AtsA-like_MBL-fold"/>
    <property type="match status" value="1"/>
</dbReference>
<dbReference type="EMBL" id="JAOZYC010000136">
    <property type="protein sequence ID" value="MEB8340740.1"/>
    <property type="molecule type" value="Genomic_DNA"/>
</dbReference>
<accession>A0ABU6FBL5</accession>